<evidence type="ECO:0000313" key="2">
    <source>
        <dbReference type="EMBL" id="KAG7543085.1"/>
    </source>
</evidence>
<protein>
    <recommendedName>
        <fullName evidence="1">KIB1-4 beta-propeller domain-containing protein</fullName>
    </recommendedName>
</protein>
<evidence type="ECO:0000313" key="3">
    <source>
        <dbReference type="Proteomes" id="UP000694240"/>
    </source>
</evidence>
<comment type="caution">
    <text evidence="2">The sequence shown here is derived from an EMBL/GenBank/DDBJ whole genome shotgun (WGS) entry which is preliminary data.</text>
</comment>
<organism evidence="2 3">
    <name type="scientific">Arabidopsis thaliana x Arabidopsis arenosa</name>
    <dbReference type="NCBI Taxonomy" id="1240361"/>
    <lineage>
        <taxon>Eukaryota</taxon>
        <taxon>Viridiplantae</taxon>
        <taxon>Streptophyta</taxon>
        <taxon>Embryophyta</taxon>
        <taxon>Tracheophyta</taxon>
        <taxon>Spermatophyta</taxon>
        <taxon>Magnoliopsida</taxon>
        <taxon>eudicotyledons</taxon>
        <taxon>Gunneridae</taxon>
        <taxon>Pentapetalae</taxon>
        <taxon>rosids</taxon>
        <taxon>malvids</taxon>
        <taxon>Brassicales</taxon>
        <taxon>Brassicaceae</taxon>
        <taxon>Camelineae</taxon>
        <taxon>Arabidopsis</taxon>
    </lineage>
</organism>
<gene>
    <name evidence="2" type="ORF">ISN45_Aa07g030120</name>
</gene>
<keyword evidence="3" id="KW-1185">Reference proteome</keyword>
<dbReference type="EMBL" id="JAEFBK010000012">
    <property type="protein sequence ID" value="KAG7543085.1"/>
    <property type="molecule type" value="Genomic_DNA"/>
</dbReference>
<feature type="domain" description="KIB1-4 beta-propeller" evidence="1">
    <location>
        <begin position="127"/>
        <end position="365"/>
    </location>
</feature>
<dbReference type="InterPro" id="IPR005174">
    <property type="entry name" value="KIB1-4_b-propeller"/>
</dbReference>
<dbReference type="PANTHER" id="PTHR44259:SF93">
    <property type="entry name" value="PROTEIN, PUTATIVE (DUF295)-RELATED"/>
    <property type="match status" value="1"/>
</dbReference>
<evidence type="ECO:0000259" key="1">
    <source>
        <dbReference type="Pfam" id="PF03478"/>
    </source>
</evidence>
<dbReference type="Proteomes" id="UP000694240">
    <property type="component" value="Chromosome 12"/>
</dbReference>
<name>A0A8T1Y7G9_9BRAS</name>
<reference evidence="2 3" key="1">
    <citation type="submission" date="2020-12" db="EMBL/GenBank/DDBJ databases">
        <title>Concerted genomic and epigenomic changes stabilize Arabidopsis allopolyploids.</title>
        <authorList>
            <person name="Chen Z."/>
        </authorList>
    </citation>
    <scope>NUCLEOTIDE SEQUENCE [LARGE SCALE GENOMIC DNA]</scope>
    <source>
        <strain evidence="2">Allo738</strain>
        <tissue evidence="2">Leaf</tissue>
    </source>
</reference>
<dbReference type="AlphaFoldDB" id="A0A8T1Y7G9"/>
<dbReference type="InterPro" id="IPR050942">
    <property type="entry name" value="F-box_BR-signaling"/>
</dbReference>
<accession>A0A8T1Y7G9</accession>
<sequence>MRNLENKSSICINRGWFWVEKIISTSSIFLLSRPLVMSLLLNQPSKLCFRKPVLVRSSPRHSNALSSLVLQSDCHSFVLICADPCGGNLGKAKIKRYGLRYKNLSYEELCIKLEEDDKKEAKLLRDLLKEMGTIGSSSGWLPTLKDGVLRLREISENNDTEPKRILLPPLVTLPHCQTQYVTNVAMSSSFPEEEDCVVAVKFLGPQLSFCRPARNNSEWINIRMTDPCFFSSPVMFSKKDDMFRIAGSGGHLIGSWDLQNHSNNPKLQILRFQNLPKLSETKRNLLDSCYTSEHLVESITTSETFMVKLYRKTTEIVKGIPKRETVAIMVFRLDEEGNAVYTQDIGDQSIFITNSEAFCVPSSSIFFLRQPNYVEFFNVDEHRLSMRIKQKWDC</sequence>
<dbReference type="Pfam" id="PF03478">
    <property type="entry name" value="Beta-prop_KIB1-4"/>
    <property type="match status" value="1"/>
</dbReference>
<dbReference type="PANTHER" id="PTHR44259">
    <property type="entry name" value="OS07G0183000 PROTEIN-RELATED"/>
    <property type="match status" value="1"/>
</dbReference>
<proteinExistence type="predicted"/>